<dbReference type="Proteomes" id="UP000026915">
    <property type="component" value="Chromosome 6"/>
</dbReference>
<keyword evidence="1" id="KW-1133">Transmembrane helix</keyword>
<dbReference type="Gramene" id="EOY28965">
    <property type="protein sequence ID" value="EOY28965"/>
    <property type="gene ID" value="TCM_030419"/>
</dbReference>
<sequence length="184" mass="20649">MNCDQAKLFRGVSFSFFSSVSDRSGLKGYGSFAFKKEAHFTFDMICSGPPPLRLCGPFCVVTVKPQLFFGFKVLNLCRWEEQGEEAKKAMDIQQKLVQYRYHFTIAILASFIIAFLLYVAPRLLTILTYFWPLFASTTVFLVAIIAFGGGSQLATEVHGEKAGQGLMDYVAARPEHAEEAQKFE</sequence>
<dbReference type="EMBL" id="CM001884">
    <property type="protein sequence ID" value="EOY28965.1"/>
    <property type="molecule type" value="Genomic_DNA"/>
</dbReference>
<dbReference type="AlphaFoldDB" id="A0A061GGG1"/>
<keyword evidence="3" id="KW-1185">Reference proteome</keyword>
<keyword evidence="1" id="KW-0812">Transmembrane</keyword>
<dbReference type="HOGENOM" id="CLU_1470697_0_0_1"/>
<dbReference type="PANTHER" id="PTHR34125:SF7">
    <property type="entry name" value="TRANSMEMBRANE PROTEIN"/>
    <property type="match status" value="1"/>
</dbReference>
<dbReference type="STRING" id="3641.A0A061GGG1"/>
<dbReference type="PANTHER" id="PTHR34125">
    <property type="entry name" value="OS01G0762900 PROTEIN"/>
    <property type="match status" value="1"/>
</dbReference>
<dbReference type="InParanoid" id="A0A061GGG1"/>
<evidence type="ECO:0000313" key="3">
    <source>
        <dbReference type="Proteomes" id="UP000026915"/>
    </source>
</evidence>
<evidence type="ECO:0008006" key="4">
    <source>
        <dbReference type="Google" id="ProtNLM"/>
    </source>
</evidence>
<reference evidence="2 3" key="1">
    <citation type="journal article" date="2013" name="Genome Biol.">
        <title>The genome sequence of the most widely cultivated cacao type and its use to identify candidate genes regulating pod color.</title>
        <authorList>
            <person name="Motamayor J.C."/>
            <person name="Mockaitis K."/>
            <person name="Schmutz J."/>
            <person name="Haiminen N."/>
            <person name="Iii D.L."/>
            <person name="Cornejo O."/>
            <person name="Findley S.D."/>
            <person name="Zheng P."/>
            <person name="Utro F."/>
            <person name="Royaert S."/>
            <person name="Saski C."/>
            <person name="Jenkins J."/>
            <person name="Podicheti R."/>
            <person name="Zhao M."/>
            <person name="Scheffler B.E."/>
            <person name="Stack J.C."/>
            <person name="Feltus F.A."/>
            <person name="Mustiga G.M."/>
            <person name="Amores F."/>
            <person name="Phillips W."/>
            <person name="Marelli J.P."/>
            <person name="May G.D."/>
            <person name="Shapiro H."/>
            <person name="Ma J."/>
            <person name="Bustamante C.D."/>
            <person name="Schnell R.J."/>
            <person name="Main D."/>
            <person name="Gilbert D."/>
            <person name="Parida L."/>
            <person name="Kuhn D.N."/>
        </authorList>
    </citation>
    <scope>NUCLEOTIDE SEQUENCE [LARGE SCALE GENOMIC DNA]</scope>
    <source>
        <strain evidence="3">cv. Matina 1-6</strain>
    </source>
</reference>
<evidence type="ECO:0000256" key="1">
    <source>
        <dbReference type="SAM" id="Phobius"/>
    </source>
</evidence>
<evidence type="ECO:0000313" key="2">
    <source>
        <dbReference type="EMBL" id="EOY28965.1"/>
    </source>
</evidence>
<name>A0A061GGG1_THECC</name>
<feature type="transmembrane region" description="Helical" evidence="1">
    <location>
        <begin position="99"/>
        <end position="120"/>
    </location>
</feature>
<dbReference type="eggNOG" id="ENOG502S4A8">
    <property type="taxonomic scope" value="Eukaryota"/>
</dbReference>
<accession>A0A061GGG1</accession>
<protein>
    <recommendedName>
        <fullName evidence="4">Transmembrane protein</fullName>
    </recommendedName>
</protein>
<proteinExistence type="predicted"/>
<feature type="transmembrane region" description="Helical" evidence="1">
    <location>
        <begin position="126"/>
        <end position="147"/>
    </location>
</feature>
<keyword evidence="1" id="KW-0472">Membrane</keyword>
<gene>
    <name evidence="2" type="ORF">TCM_030419</name>
</gene>
<organism evidence="2 3">
    <name type="scientific">Theobroma cacao</name>
    <name type="common">Cacao</name>
    <name type="synonym">Cocoa</name>
    <dbReference type="NCBI Taxonomy" id="3641"/>
    <lineage>
        <taxon>Eukaryota</taxon>
        <taxon>Viridiplantae</taxon>
        <taxon>Streptophyta</taxon>
        <taxon>Embryophyta</taxon>
        <taxon>Tracheophyta</taxon>
        <taxon>Spermatophyta</taxon>
        <taxon>Magnoliopsida</taxon>
        <taxon>eudicotyledons</taxon>
        <taxon>Gunneridae</taxon>
        <taxon>Pentapetalae</taxon>
        <taxon>rosids</taxon>
        <taxon>malvids</taxon>
        <taxon>Malvales</taxon>
        <taxon>Malvaceae</taxon>
        <taxon>Byttnerioideae</taxon>
        <taxon>Theobroma</taxon>
    </lineage>
</organism>